<evidence type="ECO:0000313" key="1">
    <source>
        <dbReference type="EMBL" id="GER97985.1"/>
    </source>
</evidence>
<comment type="caution">
    <text evidence="1">The sequence shown here is derived from an EMBL/GenBank/DDBJ whole genome shotgun (WGS) entry which is preliminary data.</text>
</comment>
<dbReference type="AlphaFoldDB" id="A0A5M3VMW4"/>
<evidence type="ECO:0000313" key="2">
    <source>
        <dbReference type="Proteomes" id="UP000334990"/>
    </source>
</evidence>
<dbReference type="OrthoDB" id="9790035at2"/>
<dbReference type="Pfam" id="PF12831">
    <property type="entry name" value="FAD_oxidored"/>
    <property type="match status" value="1"/>
</dbReference>
<accession>A0A5M3VMW4</accession>
<keyword evidence="2" id="KW-1185">Reference proteome</keyword>
<dbReference type="SUPFAM" id="SSF51905">
    <property type="entry name" value="FAD/NAD(P)-binding domain"/>
    <property type="match status" value="1"/>
</dbReference>
<dbReference type="EMBL" id="BLAD01000035">
    <property type="protein sequence ID" value="GER97985.1"/>
    <property type="molecule type" value="Genomic_DNA"/>
</dbReference>
<keyword evidence="1" id="KW-0503">Monooxygenase</keyword>
<dbReference type="Gene3D" id="3.50.50.60">
    <property type="entry name" value="FAD/NAD(P)-binding domain"/>
    <property type="match status" value="1"/>
</dbReference>
<protein>
    <submittedName>
        <fullName evidence="1">FAD-binding monooxygenase</fullName>
    </submittedName>
</protein>
<keyword evidence="1" id="KW-0560">Oxidoreductase</keyword>
<dbReference type="GO" id="GO:0004497">
    <property type="term" value="F:monooxygenase activity"/>
    <property type="evidence" value="ECO:0007669"/>
    <property type="project" value="UniProtKB-KW"/>
</dbReference>
<gene>
    <name evidence="1" type="ORF">Acor_00470</name>
</gene>
<dbReference type="InterPro" id="IPR036188">
    <property type="entry name" value="FAD/NAD-bd_sf"/>
</dbReference>
<name>A0A5M3VMW4_9ACTN</name>
<dbReference type="Proteomes" id="UP000334990">
    <property type="component" value="Unassembled WGS sequence"/>
</dbReference>
<dbReference type="RefSeq" id="WP_155334451.1">
    <property type="nucleotide sequence ID" value="NZ_BAAABN010000006.1"/>
</dbReference>
<organism evidence="1 2">
    <name type="scientific">Acrocarpospora corrugata</name>
    <dbReference type="NCBI Taxonomy" id="35763"/>
    <lineage>
        <taxon>Bacteria</taxon>
        <taxon>Bacillati</taxon>
        <taxon>Actinomycetota</taxon>
        <taxon>Actinomycetes</taxon>
        <taxon>Streptosporangiales</taxon>
        <taxon>Streptosporangiaceae</taxon>
        <taxon>Acrocarpospora</taxon>
    </lineage>
</organism>
<proteinExistence type="predicted"/>
<reference evidence="1 2" key="1">
    <citation type="submission" date="2019-10" db="EMBL/GenBank/DDBJ databases">
        <title>Whole genome shotgun sequence of Acrocarpospora corrugata NBRC 13972.</title>
        <authorList>
            <person name="Ichikawa N."/>
            <person name="Kimura A."/>
            <person name="Kitahashi Y."/>
            <person name="Komaki H."/>
            <person name="Oguchi A."/>
        </authorList>
    </citation>
    <scope>NUCLEOTIDE SEQUENCE [LARGE SCALE GENOMIC DNA]</scope>
    <source>
        <strain evidence="1 2">NBRC 13972</strain>
    </source>
</reference>
<dbReference type="PANTHER" id="PTHR43422">
    <property type="entry name" value="THIAMINE THIAZOLE SYNTHASE"/>
    <property type="match status" value="1"/>
</dbReference>
<dbReference type="Gene3D" id="3.30.9.100">
    <property type="match status" value="1"/>
</dbReference>
<dbReference type="PANTHER" id="PTHR43422:SF3">
    <property type="entry name" value="THIAMINE THIAZOLE SYNTHASE"/>
    <property type="match status" value="1"/>
</dbReference>
<sequence length="440" mass="47605">MRNRAVVLGGGMAGLVAAKVLSEQFEEVLLVDRDQLAGVADPRRGVPQGAHAHGLLAKGQEVLEGMFPGLTRELADAGIPTGDMGVNLRWYFNGHRLQPKATGLKVISATRPELEGAVRARVQALPNVRFLENHVILSLTVTQDRSRITGVKVAPEGEGAEVELTADLVVDATGRGSRTPAWLAELGYPRPEEDRVKIGLSYTTCHYRLRENVLGEDMAILCVATPDHPRGAFFSRLNDRYLLSLTGMLGDQAPTDPEGHLAFVKSLPVPDIHEAVHDAEVLDERVAFRYPASVWKHFERLTRFPLGLLVVGDGVCSFNPVYGQGMTVAALEGLTLREHLKGGGLPDAKAFFTDVAKVIEAPWGVAAGGDLSFPGVEGERSEEVLMGNAYMDRLRAAAEHDGIVTAAFMRVAGLIDPVESLMRPAMALRVSRHQPETQNA</sequence>